<sequence>MAVDRLPDRVREFADYLRGLLARLDQDGGWCGVFRRRDPEGMRACLDGREVPPWDVVEALLQDLAAGYGPEAARTEAERARALHAAALAAHDARPGARDALRDRLDAMLREQRYAAERELELERLLASAATREAADVLRLDLAWARDDHARAAARCAELRARTAGLDRRAAAPAGRYDARRPTGGDLDPAPPAAPTRPAPGHPAPTDPVRADPARATPGQRKRRRGSARFAGTAEAEAAPVVVPPAAPDLPVPEDTGGRAPRGARFAGAAQAPRAPVRAEPRAEAAGAVDREEVAGAVETLARLRAEGRSGEAHALLAEIAYWPAVRFPLLAAALPAAGLGADWATLLWEAASLPAGRLVPVADALAAAGRGADGRQVLRQGVARPAGDLGRAVLGLVGEGRHREAHALLDACVRARTPEEAARGAEPDPHTLVPLLLRAARGVSAERHRDLLNALRAAGLTARDRSGAPHRSHDSPTGV</sequence>
<protein>
    <recommendedName>
        <fullName evidence="4">UL36 very large tegument protein</fullName>
    </recommendedName>
</protein>
<proteinExistence type="predicted"/>
<evidence type="ECO:0000313" key="3">
    <source>
        <dbReference type="Proteomes" id="UP001500460"/>
    </source>
</evidence>
<dbReference type="RefSeq" id="WP_344605198.1">
    <property type="nucleotide sequence ID" value="NZ_BAAATK010000025.1"/>
</dbReference>
<feature type="compositionally biased region" description="Low complexity" evidence="1">
    <location>
        <begin position="267"/>
        <end position="276"/>
    </location>
</feature>
<dbReference type="EMBL" id="BAAATK010000025">
    <property type="protein sequence ID" value="GAA2444241.1"/>
    <property type="molecule type" value="Genomic_DNA"/>
</dbReference>
<name>A0ABN3JYI8_9ACTN</name>
<gene>
    <name evidence="2" type="ORF">GCM10010421_39240</name>
</gene>
<evidence type="ECO:0000313" key="2">
    <source>
        <dbReference type="EMBL" id="GAA2444241.1"/>
    </source>
</evidence>
<feature type="compositionally biased region" description="Basic and acidic residues" evidence="1">
    <location>
        <begin position="277"/>
        <end position="290"/>
    </location>
</feature>
<evidence type="ECO:0000256" key="1">
    <source>
        <dbReference type="SAM" id="MobiDB-lite"/>
    </source>
</evidence>
<accession>A0ABN3JYI8</accession>
<feature type="region of interest" description="Disordered" evidence="1">
    <location>
        <begin position="166"/>
        <end position="239"/>
    </location>
</feature>
<comment type="caution">
    <text evidence="2">The sequence shown here is derived from an EMBL/GenBank/DDBJ whole genome shotgun (WGS) entry which is preliminary data.</text>
</comment>
<reference evidence="2 3" key="1">
    <citation type="journal article" date="2019" name="Int. J. Syst. Evol. Microbiol.">
        <title>The Global Catalogue of Microorganisms (GCM) 10K type strain sequencing project: providing services to taxonomists for standard genome sequencing and annotation.</title>
        <authorList>
            <consortium name="The Broad Institute Genomics Platform"/>
            <consortium name="The Broad Institute Genome Sequencing Center for Infectious Disease"/>
            <person name="Wu L."/>
            <person name="Ma J."/>
        </authorList>
    </citation>
    <scope>NUCLEOTIDE SEQUENCE [LARGE SCALE GENOMIC DNA]</scope>
    <source>
        <strain evidence="2 3">JCM 6922</strain>
    </source>
</reference>
<keyword evidence="3" id="KW-1185">Reference proteome</keyword>
<feature type="compositionally biased region" description="Pro residues" evidence="1">
    <location>
        <begin position="189"/>
        <end position="206"/>
    </location>
</feature>
<dbReference type="Proteomes" id="UP001500460">
    <property type="component" value="Unassembled WGS sequence"/>
</dbReference>
<evidence type="ECO:0008006" key="4">
    <source>
        <dbReference type="Google" id="ProtNLM"/>
    </source>
</evidence>
<feature type="region of interest" description="Disordered" evidence="1">
    <location>
        <begin position="267"/>
        <end position="290"/>
    </location>
</feature>
<organism evidence="2 3">
    <name type="scientific">Streptomyces glaucus</name>
    <dbReference type="NCBI Taxonomy" id="284029"/>
    <lineage>
        <taxon>Bacteria</taxon>
        <taxon>Bacillati</taxon>
        <taxon>Actinomycetota</taxon>
        <taxon>Actinomycetes</taxon>
        <taxon>Kitasatosporales</taxon>
        <taxon>Streptomycetaceae</taxon>
        <taxon>Streptomyces</taxon>
    </lineage>
</organism>